<accession>A0ABX8RGZ1</accession>
<gene>
    <name evidence="1" type="ORF">KVH43_12855</name>
</gene>
<evidence type="ECO:0000313" key="1">
    <source>
        <dbReference type="EMBL" id="QXM06216.1"/>
    </source>
</evidence>
<proteinExistence type="predicted"/>
<keyword evidence="2" id="KW-1185">Reference proteome</keyword>
<name>A0ABX8RGZ1_9CLOT</name>
<organism evidence="1 2">
    <name type="scientific">Crassaminicella indica</name>
    <dbReference type="NCBI Taxonomy" id="2855394"/>
    <lineage>
        <taxon>Bacteria</taxon>
        <taxon>Bacillati</taxon>
        <taxon>Bacillota</taxon>
        <taxon>Clostridia</taxon>
        <taxon>Eubacteriales</taxon>
        <taxon>Clostridiaceae</taxon>
        <taxon>Crassaminicella</taxon>
    </lineage>
</organism>
<dbReference type="EMBL" id="CP078093">
    <property type="protein sequence ID" value="QXM06216.1"/>
    <property type="molecule type" value="Genomic_DNA"/>
</dbReference>
<dbReference type="Proteomes" id="UP000886818">
    <property type="component" value="Chromosome"/>
</dbReference>
<evidence type="ECO:0000313" key="2">
    <source>
        <dbReference type="Proteomes" id="UP000886818"/>
    </source>
</evidence>
<dbReference type="RefSeq" id="WP_218282912.1">
    <property type="nucleotide sequence ID" value="NZ_CP078093.1"/>
</dbReference>
<protein>
    <submittedName>
        <fullName evidence="1">Uncharacterized protein</fullName>
    </submittedName>
</protein>
<sequence length="49" mass="5870">MDKIPINPKVREAFNKMKNEMGKELNIDKGKLPSRLFSYYRKDIDKIKK</sequence>
<reference evidence="1" key="1">
    <citation type="submission" date="2021-07" db="EMBL/GenBank/DDBJ databases">
        <title>Complete genome sequence of Crassaminicella sp. 143-21, isolated from a deep-sea hydrothermal vent.</title>
        <authorList>
            <person name="Li X."/>
        </authorList>
    </citation>
    <scope>NUCLEOTIDE SEQUENCE</scope>
    <source>
        <strain evidence="1">143-21</strain>
    </source>
</reference>